<dbReference type="GO" id="GO:0005739">
    <property type="term" value="C:mitochondrion"/>
    <property type="evidence" value="ECO:0007669"/>
    <property type="project" value="TreeGrafter"/>
</dbReference>
<keyword evidence="8" id="KW-0378">Hydrolase</keyword>
<dbReference type="GO" id="GO:0004177">
    <property type="term" value="F:aminopeptidase activity"/>
    <property type="evidence" value="ECO:0007669"/>
    <property type="project" value="UniProtKB-KW"/>
</dbReference>
<dbReference type="AlphaFoldDB" id="A0A3N4L8C5"/>
<reference evidence="14 15" key="1">
    <citation type="journal article" date="2018" name="Nat. Ecol. Evol.">
        <title>Pezizomycetes genomes reveal the molecular basis of ectomycorrhizal truffle lifestyle.</title>
        <authorList>
            <person name="Murat C."/>
            <person name="Payen T."/>
            <person name="Noel B."/>
            <person name="Kuo A."/>
            <person name="Morin E."/>
            <person name="Chen J."/>
            <person name="Kohler A."/>
            <person name="Krizsan K."/>
            <person name="Balestrini R."/>
            <person name="Da Silva C."/>
            <person name="Montanini B."/>
            <person name="Hainaut M."/>
            <person name="Levati E."/>
            <person name="Barry K.W."/>
            <person name="Belfiori B."/>
            <person name="Cichocki N."/>
            <person name="Clum A."/>
            <person name="Dockter R.B."/>
            <person name="Fauchery L."/>
            <person name="Guy J."/>
            <person name="Iotti M."/>
            <person name="Le Tacon F."/>
            <person name="Lindquist E.A."/>
            <person name="Lipzen A."/>
            <person name="Malagnac F."/>
            <person name="Mello A."/>
            <person name="Molinier V."/>
            <person name="Miyauchi S."/>
            <person name="Poulain J."/>
            <person name="Riccioni C."/>
            <person name="Rubini A."/>
            <person name="Sitrit Y."/>
            <person name="Splivallo R."/>
            <person name="Traeger S."/>
            <person name="Wang M."/>
            <person name="Zifcakova L."/>
            <person name="Wipf D."/>
            <person name="Zambonelli A."/>
            <person name="Paolocci F."/>
            <person name="Nowrousian M."/>
            <person name="Ottonello S."/>
            <person name="Baldrian P."/>
            <person name="Spatafora J.W."/>
            <person name="Henrissat B."/>
            <person name="Nagy L.G."/>
            <person name="Aury J.M."/>
            <person name="Wincker P."/>
            <person name="Grigoriev I.V."/>
            <person name="Bonfante P."/>
            <person name="Martin F.M."/>
        </authorList>
    </citation>
    <scope>NUCLEOTIDE SEQUENCE [LARGE SCALE GENOMIC DNA]</scope>
    <source>
        <strain evidence="14 15">ATCC MYA-4762</strain>
    </source>
</reference>
<dbReference type="Pfam" id="PF00557">
    <property type="entry name" value="Peptidase_M24"/>
    <property type="match status" value="1"/>
</dbReference>
<evidence type="ECO:0000256" key="1">
    <source>
        <dbReference type="ARBA" id="ARBA00001424"/>
    </source>
</evidence>
<evidence type="ECO:0000256" key="8">
    <source>
        <dbReference type="ARBA" id="ARBA00022801"/>
    </source>
</evidence>
<keyword evidence="15" id="KW-1185">Reference proteome</keyword>
<evidence type="ECO:0000256" key="2">
    <source>
        <dbReference type="ARBA" id="ARBA00001936"/>
    </source>
</evidence>
<comment type="similarity">
    <text evidence="4 12">Belongs to the peptidase M24B family.</text>
</comment>
<dbReference type="GO" id="GO:0046872">
    <property type="term" value="F:metal ion binding"/>
    <property type="evidence" value="ECO:0007669"/>
    <property type="project" value="UniProtKB-KW"/>
</dbReference>
<dbReference type="PANTHER" id="PTHR43226:SF4">
    <property type="entry name" value="XAA-PRO AMINOPEPTIDASE 3"/>
    <property type="match status" value="1"/>
</dbReference>
<gene>
    <name evidence="14" type="ORF">L211DRAFT_853429</name>
</gene>
<dbReference type="OrthoDB" id="4215474at2759"/>
<evidence type="ECO:0000259" key="13">
    <source>
        <dbReference type="Pfam" id="PF00557"/>
    </source>
</evidence>
<dbReference type="PROSITE" id="PS00491">
    <property type="entry name" value="PROLINE_PEPTIDASE"/>
    <property type="match status" value="1"/>
</dbReference>
<dbReference type="InParanoid" id="A0A3N4L8C5"/>
<dbReference type="GO" id="GO:0006508">
    <property type="term" value="P:proteolysis"/>
    <property type="evidence" value="ECO:0007669"/>
    <property type="project" value="TreeGrafter"/>
</dbReference>
<comment type="catalytic activity">
    <reaction evidence="1">
        <text>Release of any N-terminal amino acid, including proline, that is linked to proline, even from a dipeptide or tripeptide.</text>
        <dbReference type="EC" id="3.4.11.9"/>
    </reaction>
</comment>
<keyword evidence="6 14" id="KW-0645">Protease</keyword>
<comment type="function">
    <text evidence="3">Catalyzes the removal of a penultimate prolyl residue from the N-termini of peptides.</text>
</comment>
<evidence type="ECO:0000256" key="11">
    <source>
        <dbReference type="ARBA" id="ARBA00032413"/>
    </source>
</evidence>
<evidence type="ECO:0000256" key="12">
    <source>
        <dbReference type="RuleBase" id="RU000590"/>
    </source>
</evidence>
<proteinExistence type="inferred from homology"/>
<evidence type="ECO:0000256" key="6">
    <source>
        <dbReference type="ARBA" id="ARBA00022438"/>
    </source>
</evidence>
<keyword evidence="9" id="KW-0464">Manganese</keyword>
<evidence type="ECO:0000256" key="7">
    <source>
        <dbReference type="ARBA" id="ARBA00022723"/>
    </source>
</evidence>
<dbReference type="InterPro" id="IPR001131">
    <property type="entry name" value="Peptidase_M24B_aminopep-P_CS"/>
</dbReference>
<name>A0A3N4L8C5_9PEZI</name>
<evidence type="ECO:0000256" key="5">
    <source>
        <dbReference type="ARBA" id="ARBA00012574"/>
    </source>
</evidence>
<keyword evidence="7 12" id="KW-0479">Metal-binding</keyword>
<evidence type="ECO:0000313" key="15">
    <source>
        <dbReference type="Proteomes" id="UP000267821"/>
    </source>
</evidence>
<dbReference type="EC" id="3.4.11.9" evidence="5"/>
<dbReference type="SUPFAM" id="SSF55920">
    <property type="entry name" value="Creatinase/aminopeptidase"/>
    <property type="match status" value="1"/>
</dbReference>
<accession>A0A3N4L8C5</accession>
<evidence type="ECO:0000256" key="3">
    <source>
        <dbReference type="ARBA" id="ARBA00002443"/>
    </source>
</evidence>
<sequence length="230" mass="25820">MSRRWKSEAELWAYLAWRFRVGGCEKEALWGCRDGELVLVDAAGQYSHYPSDITRTWPVSGIFTSPQRDLYQAVLNVQKYAITLAVPGNTISGIDNLVNEAFVPELAQLGARFTIITTLKPHSISHHIGLSVHDVPSFSGPLRADHCITVEPGIYIPHGDLRWPEEFWGMGIRIEDVVCVQERGEPSPLVLSPEAVKEVVDVEALGRKAKEREETRKIKGVEMVEEEDDE</sequence>
<dbReference type="InterPro" id="IPR000994">
    <property type="entry name" value="Pept_M24"/>
</dbReference>
<dbReference type="EMBL" id="ML121596">
    <property type="protein sequence ID" value="RPB19154.1"/>
    <property type="molecule type" value="Genomic_DNA"/>
</dbReference>
<keyword evidence="6 14" id="KW-0031">Aminopeptidase</keyword>
<protein>
    <recommendedName>
        <fullName evidence="5">Xaa-Pro aminopeptidase</fullName>
        <ecNumber evidence="5">3.4.11.9</ecNumber>
    </recommendedName>
    <alternativeName>
        <fullName evidence="10">Aminoacylproline aminopeptidase</fullName>
    </alternativeName>
    <alternativeName>
        <fullName evidence="11">Prolidase</fullName>
    </alternativeName>
</protein>
<evidence type="ECO:0000256" key="4">
    <source>
        <dbReference type="ARBA" id="ARBA00008766"/>
    </source>
</evidence>
<dbReference type="STRING" id="1051890.A0A3N4L8C5"/>
<feature type="domain" description="Peptidase M24" evidence="13">
    <location>
        <begin position="32"/>
        <end position="182"/>
    </location>
</feature>
<comment type="cofactor">
    <cofactor evidence="2">
        <name>Mn(2+)</name>
        <dbReference type="ChEBI" id="CHEBI:29035"/>
    </cofactor>
</comment>
<organism evidence="14 15">
    <name type="scientific">Terfezia boudieri ATCC MYA-4762</name>
    <dbReference type="NCBI Taxonomy" id="1051890"/>
    <lineage>
        <taxon>Eukaryota</taxon>
        <taxon>Fungi</taxon>
        <taxon>Dikarya</taxon>
        <taxon>Ascomycota</taxon>
        <taxon>Pezizomycotina</taxon>
        <taxon>Pezizomycetes</taxon>
        <taxon>Pezizales</taxon>
        <taxon>Pezizaceae</taxon>
        <taxon>Terfezia</taxon>
    </lineage>
</organism>
<dbReference type="InterPro" id="IPR036005">
    <property type="entry name" value="Creatinase/aminopeptidase-like"/>
</dbReference>
<evidence type="ECO:0000256" key="9">
    <source>
        <dbReference type="ARBA" id="ARBA00023211"/>
    </source>
</evidence>
<evidence type="ECO:0000313" key="14">
    <source>
        <dbReference type="EMBL" id="RPB19154.1"/>
    </source>
</evidence>
<dbReference type="InterPro" id="IPR052433">
    <property type="entry name" value="X-Pro_dipept-like"/>
</dbReference>
<dbReference type="PANTHER" id="PTHR43226">
    <property type="entry name" value="XAA-PRO AMINOPEPTIDASE 3"/>
    <property type="match status" value="1"/>
</dbReference>
<dbReference type="Proteomes" id="UP000267821">
    <property type="component" value="Unassembled WGS sequence"/>
</dbReference>
<dbReference type="Gene3D" id="3.90.230.10">
    <property type="entry name" value="Creatinase/methionine aminopeptidase superfamily"/>
    <property type="match status" value="1"/>
</dbReference>
<evidence type="ECO:0000256" key="10">
    <source>
        <dbReference type="ARBA" id="ARBA00030849"/>
    </source>
</evidence>